<dbReference type="Proteomes" id="UP000711614">
    <property type="component" value="Unassembled WGS sequence"/>
</dbReference>
<evidence type="ECO:0000256" key="2">
    <source>
        <dbReference type="ARBA" id="ARBA00022475"/>
    </source>
</evidence>
<evidence type="ECO:0000313" key="10">
    <source>
        <dbReference type="EMBL" id="MBP2413060.1"/>
    </source>
</evidence>
<dbReference type="InterPro" id="IPR027379">
    <property type="entry name" value="CLS_N"/>
</dbReference>
<keyword evidence="11" id="KW-1185">Reference proteome</keyword>
<proteinExistence type="predicted"/>
<name>A0ABS4YX35_9MICC</name>
<accession>A0ABS4YX35</accession>
<evidence type="ECO:0000256" key="4">
    <source>
        <dbReference type="ARBA" id="ARBA00022989"/>
    </source>
</evidence>
<sequence length="140" mass="15557">MRYIIPVALGVVIFVYGLIDCLRSEPGDVRSIPKTAWVLVIVFLNVIGVALWFLFGRPQYAPAGAAQRSGGQVPGPSRPAASGYGRAVAPDDDPQFLRNLEVNREQQLEAERLRKLKAELDAREAKLREQHPNPKDEPKK</sequence>
<dbReference type="Pfam" id="PF13396">
    <property type="entry name" value="PLDc_N"/>
    <property type="match status" value="1"/>
</dbReference>
<keyword evidence="3 8" id="KW-0812">Transmembrane</keyword>
<feature type="transmembrane region" description="Helical" evidence="8">
    <location>
        <begin position="35"/>
        <end position="55"/>
    </location>
</feature>
<evidence type="ECO:0000256" key="5">
    <source>
        <dbReference type="ARBA" id="ARBA00023136"/>
    </source>
</evidence>
<comment type="caution">
    <text evidence="10">The sequence shown here is derived from an EMBL/GenBank/DDBJ whole genome shotgun (WGS) entry which is preliminary data.</text>
</comment>
<evidence type="ECO:0000256" key="1">
    <source>
        <dbReference type="ARBA" id="ARBA00004651"/>
    </source>
</evidence>
<keyword evidence="4 8" id="KW-1133">Transmembrane helix</keyword>
<feature type="coiled-coil region" evidence="6">
    <location>
        <begin position="103"/>
        <end position="130"/>
    </location>
</feature>
<dbReference type="EMBL" id="JAGIOI010000001">
    <property type="protein sequence ID" value="MBP2413060.1"/>
    <property type="molecule type" value="Genomic_DNA"/>
</dbReference>
<dbReference type="RefSeq" id="WP_245346473.1">
    <property type="nucleotide sequence ID" value="NZ_JAGIOI010000001.1"/>
</dbReference>
<organism evidence="10 11">
    <name type="scientific">Arthrobacter stackebrandtii</name>
    <dbReference type="NCBI Taxonomy" id="272161"/>
    <lineage>
        <taxon>Bacteria</taxon>
        <taxon>Bacillati</taxon>
        <taxon>Actinomycetota</taxon>
        <taxon>Actinomycetes</taxon>
        <taxon>Micrococcales</taxon>
        <taxon>Micrococcaceae</taxon>
        <taxon>Arthrobacter</taxon>
    </lineage>
</organism>
<evidence type="ECO:0000259" key="9">
    <source>
        <dbReference type="Pfam" id="PF13396"/>
    </source>
</evidence>
<comment type="subcellular location">
    <subcellularLocation>
        <location evidence="1">Cell membrane</location>
        <topology evidence="1">Multi-pass membrane protein</topology>
    </subcellularLocation>
</comment>
<protein>
    <recommendedName>
        <fullName evidence="9">Cardiolipin synthase N-terminal domain-containing protein</fullName>
    </recommendedName>
</protein>
<evidence type="ECO:0000256" key="7">
    <source>
        <dbReference type="SAM" id="MobiDB-lite"/>
    </source>
</evidence>
<reference evidence="10 11" key="1">
    <citation type="submission" date="2021-03" db="EMBL/GenBank/DDBJ databases">
        <title>Sequencing the genomes of 1000 actinobacteria strains.</title>
        <authorList>
            <person name="Klenk H.-P."/>
        </authorList>
    </citation>
    <scope>NUCLEOTIDE SEQUENCE [LARGE SCALE GENOMIC DNA]</scope>
    <source>
        <strain evidence="10 11">DSM 16005</strain>
    </source>
</reference>
<gene>
    <name evidence="10" type="ORF">JOF48_001859</name>
</gene>
<keyword evidence="5 8" id="KW-0472">Membrane</keyword>
<feature type="region of interest" description="Disordered" evidence="7">
    <location>
        <begin position="63"/>
        <end position="92"/>
    </location>
</feature>
<evidence type="ECO:0000256" key="8">
    <source>
        <dbReference type="SAM" id="Phobius"/>
    </source>
</evidence>
<evidence type="ECO:0000256" key="6">
    <source>
        <dbReference type="SAM" id="Coils"/>
    </source>
</evidence>
<keyword evidence="2" id="KW-1003">Cell membrane</keyword>
<evidence type="ECO:0000313" key="11">
    <source>
        <dbReference type="Proteomes" id="UP000711614"/>
    </source>
</evidence>
<keyword evidence="6" id="KW-0175">Coiled coil</keyword>
<evidence type="ECO:0000256" key="3">
    <source>
        <dbReference type="ARBA" id="ARBA00022692"/>
    </source>
</evidence>
<feature type="domain" description="Cardiolipin synthase N-terminal" evidence="9">
    <location>
        <begin position="12"/>
        <end position="57"/>
    </location>
</feature>